<feature type="compositionally biased region" description="Polar residues" evidence="2">
    <location>
        <begin position="391"/>
        <end position="406"/>
    </location>
</feature>
<evidence type="ECO:0000313" key="5">
    <source>
        <dbReference type="EMBL" id="KAF7166790.1"/>
    </source>
</evidence>
<keyword evidence="1" id="KW-0862">Zinc</keyword>
<sequence length="482" mass="51428">MQDHVKMTALTDVPSPYLKELSLSRPLPQSTPRHHAHSISLGAVNHNHRITRRKSVTTAAVANAAAAAVAASMKDTNGEPIGLPMPSHRRGSTRRGLESTSVGALSGFGHYLSRSVNSPSQEPPVARKPSPNHPNNGASSVAAAGGEESSSDNKPVNTKNRNRRASEGSHLVKGEGKRALAELRCDRCGKGYKHGSCLSKHMWEHDPAWAITSKLLISKHQQVQLLEAASVLVNMNQIGPSEGAEAESELSSASPDTSSEHRDGISSAETTPPPMDEDDEDEDDMEMSGMPVFPNKRSSVGNLSAHFSHSYQSMPSSSLNGSAPLHSPAFSHFRHSSIDTRPSTAEAKLHEDDEADLAAAIGLCNFGTPRTGPVPMSPGIPPVPPLPSRYLDQSNGAGSTSQSLGPAATANINSSLTEPTPNIFVSVSYNPSLSYKVSDEREVKMGDADRVQRQNRNADVDFSNRPAHADDDDDGVFGRMEE</sequence>
<keyword evidence="6" id="KW-1185">Reference proteome</keyword>
<dbReference type="InterPro" id="IPR013087">
    <property type="entry name" value="Znf_C2H2_type"/>
</dbReference>
<feature type="compositionally biased region" description="Low complexity" evidence="2">
    <location>
        <begin position="137"/>
        <end position="148"/>
    </location>
</feature>
<dbReference type="AlphaFoldDB" id="A0A8H6UXV4"/>
<evidence type="ECO:0000256" key="2">
    <source>
        <dbReference type="SAM" id="MobiDB-lite"/>
    </source>
</evidence>
<evidence type="ECO:0000259" key="3">
    <source>
        <dbReference type="PROSITE" id="PS50157"/>
    </source>
</evidence>
<feature type="domain" description="C2H2-type" evidence="3">
    <location>
        <begin position="183"/>
        <end position="205"/>
    </location>
</feature>
<dbReference type="EMBL" id="JACBAF010002131">
    <property type="protein sequence ID" value="KAF7166790.1"/>
    <property type="molecule type" value="Genomic_DNA"/>
</dbReference>
<dbReference type="Proteomes" id="UP000630445">
    <property type="component" value="Unassembled WGS sequence"/>
</dbReference>
<evidence type="ECO:0000313" key="7">
    <source>
        <dbReference type="Proteomes" id="UP000662466"/>
    </source>
</evidence>
<feature type="compositionally biased region" description="Acidic residues" evidence="2">
    <location>
        <begin position="275"/>
        <end position="286"/>
    </location>
</feature>
<evidence type="ECO:0000256" key="1">
    <source>
        <dbReference type="PROSITE-ProRule" id="PRU00042"/>
    </source>
</evidence>
<feature type="region of interest" description="Disordered" evidence="2">
    <location>
        <begin position="385"/>
        <end position="406"/>
    </location>
</feature>
<dbReference type="Proteomes" id="UP000662466">
    <property type="component" value="Unassembled WGS sequence"/>
</dbReference>
<protein>
    <recommendedName>
        <fullName evidence="3">C2H2-type domain-containing protein</fullName>
    </recommendedName>
</protein>
<dbReference type="EMBL" id="JACBAD010002015">
    <property type="protein sequence ID" value="KAF7122544.1"/>
    <property type="molecule type" value="Genomic_DNA"/>
</dbReference>
<gene>
    <name evidence="4" type="ORF">CNMCM5793_000569</name>
    <name evidence="5" type="ORF">CNMCM6106_002488</name>
</gene>
<dbReference type="PROSITE" id="PS50157">
    <property type="entry name" value="ZINC_FINGER_C2H2_2"/>
    <property type="match status" value="1"/>
</dbReference>
<dbReference type="PROSITE" id="PS00028">
    <property type="entry name" value="ZINC_FINGER_C2H2_1"/>
    <property type="match status" value="1"/>
</dbReference>
<feature type="compositionally biased region" description="Basic and acidic residues" evidence="2">
    <location>
        <begin position="164"/>
        <end position="178"/>
    </location>
</feature>
<keyword evidence="1" id="KW-0863">Zinc-finger</keyword>
<feature type="compositionally biased region" description="Basic and acidic residues" evidence="2">
    <location>
        <begin position="439"/>
        <end position="459"/>
    </location>
</feature>
<feature type="region of interest" description="Disordered" evidence="2">
    <location>
        <begin position="76"/>
        <end position="178"/>
    </location>
</feature>
<name>A0A8H6UXV4_9EURO</name>
<dbReference type="GO" id="GO:0008270">
    <property type="term" value="F:zinc ion binding"/>
    <property type="evidence" value="ECO:0007669"/>
    <property type="project" value="UniProtKB-KW"/>
</dbReference>
<organism evidence="5 7">
    <name type="scientific">Aspergillus hiratsukae</name>
    <dbReference type="NCBI Taxonomy" id="1194566"/>
    <lineage>
        <taxon>Eukaryota</taxon>
        <taxon>Fungi</taxon>
        <taxon>Dikarya</taxon>
        <taxon>Ascomycota</taxon>
        <taxon>Pezizomycotina</taxon>
        <taxon>Eurotiomycetes</taxon>
        <taxon>Eurotiomycetidae</taxon>
        <taxon>Eurotiales</taxon>
        <taxon>Aspergillaceae</taxon>
        <taxon>Aspergillus</taxon>
        <taxon>Aspergillus subgen. Fumigati</taxon>
    </lineage>
</organism>
<dbReference type="OrthoDB" id="2152896at2759"/>
<proteinExistence type="predicted"/>
<feature type="region of interest" description="Disordered" evidence="2">
    <location>
        <begin position="242"/>
        <end position="297"/>
    </location>
</feature>
<accession>A0A8H6UXV4</accession>
<feature type="region of interest" description="Disordered" evidence="2">
    <location>
        <begin position="439"/>
        <end position="482"/>
    </location>
</feature>
<keyword evidence="1" id="KW-0479">Metal-binding</keyword>
<reference evidence="5" key="1">
    <citation type="submission" date="2020-06" db="EMBL/GenBank/DDBJ databases">
        <title>Draft genome sequences of strains closely related to Aspergillus parafelis and Aspergillus hiratsukae.</title>
        <authorList>
            <person name="Dos Santos R.A.C."/>
            <person name="Rivero-Menendez O."/>
            <person name="Steenwyk J.L."/>
            <person name="Mead M.E."/>
            <person name="Goldman G.H."/>
            <person name="Alastruey-Izquierdo A."/>
            <person name="Rokas A."/>
        </authorList>
    </citation>
    <scope>NUCLEOTIDE SEQUENCE</scope>
    <source>
        <strain evidence="4">CNM-CM5793</strain>
        <strain evidence="5">CNM-CM6106</strain>
    </source>
</reference>
<comment type="caution">
    <text evidence="5">The sequence shown here is derived from an EMBL/GenBank/DDBJ whole genome shotgun (WGS) entry which is preliminary data.</text>
</comment>
<evidence type="ECO:0000313" key="4">
    <source>
        <dbReference type="EMBL" id="KAF7122544.1"/>
    </source>
</evidence>
<evidence type="ECO:0000313" key="6">
    <source>
        <dbReference type="Proteomes" id="UP000630445"/>
    </source>
</evidence>